<sequence>MAVKTQGSQLFGLFPSLTTPGDFEVIQVECMNNFNGGGNPADQIPIECLDKTSREYLKGMRTPGQATFTVDADPRNESHVRLHEAAESDDPIYDSIRWVLGWSDGPLNAAGEQTAFPTLNTDGDDFELPTTRTWFLFDGYVADFPFDLAANSTVKTAVSIQRSGPGRWVRKVVTP</sequence>
<organism evidence="1">
    <name type="scientific">Pakpunavirus sp</name>
    <dbReference type="NCBI Taxonomy" id="2833053"/>
    <lineage>
        <taxon>Viruses</taxon>
        <taxon>Duplodnaviria</taxon>
        <taxon>Heunggongvirae</taxon>
        <taxon>Uroviricota</taxon>
        <taxon>Caudoviricetes</taxon>
        <taxon>Vandenendeviridae</taxon>
        <taxon>Skurskavirinae</taxon>
        <taxon>Pakpunavirus</taxon>
    </lineage>
</organism>
<dbReference type="EMBL" id="PP986815">
    <property type="protein sequence ID" value="XDI97832.1"/>
    <property type="molecule type" value="Genomic_DNA"/>
</dbReference>
<accession>A0AB39BZI0</accession>
<dbReference type="Gene3D" id="4.10.410.40">
    <property type="match status" value="1"/>
</dbReference>
<evidence type="ECO:0000313" key="1">
    <source>
        <dbReference type="EMBL" id="XDI97832.1"/>
    </source>
</evidence>
<proteinExistence type="predicted"/>
<dbReference type="InterPro" id="IPR032495">
    <property type="entry name" value="Phage_TTP_11"/>
</dbReference>
<reference evidence="1" key="1">
    <citation type="submission" date="2024-06" db="EMBL/GenBank/DDBJ databases">
        <authorList>
            <person name="Agudelo-Romero P."/>
            <person name="Caparros-Martin J.A."/>
            <person name="Sharma A."/>
            <person name="Saladie M."/>
            <person name="Stick S.M."/>
            <person name="O'Gara F."/>
        </authorList>
    </citation>
    <scope>NUCLEOTIDE SEQUENCE</scope>
    <source>
        <strain evidence="1">VContig1</strain>
    </source>
</reference>
<name>A0AB39BZI0_9CAUD</name>
<dbReference type="Pfam" id="PF16460">
    <property type="entry name" value="Phage_TTP_11"/>
    <property type="match status" value="1"/>
</dbReference>
<protein>
    <submittedName>
        <fullName evidence="1">Major tail protein</fullName>
    </submittedName>
</protein>